<dbReference type="GO" id="GO:0004386">
    <property type="term" value="F:helicase activity"/>
    <property type="evidence" value="ECO:0007669"/>
    <property type="project" value="UniProtKB-KW"/>
</dbReference>
<dbReference type="EMBL" id="JAXAFO010000043">
    <property type="protein sequence ID" value="MDX6851203.1"/>
    <property type="molecule type" value="Genomic_DNA"/>
</dbReference>
<dbReference type="Gene3D" id="3.40.50.300">
    <property type="entry name" value="P-loop containing nucleotide triphosphate hydrolases"/>
    <property type="match status" value="2"/>
</dbReference>
<dbReference type="RefSeq" id="WP_302720576.1">
    <property type="nucleotide sequence ID" value="NZ_JAULRU010000126.1"/>
</dbReference>
<protein>
    <submittedName>
        <fullName evidence="10">DEAD/DEAH box helicase</fullName>
    </submittedName>
</protein>
<keyword evidence="2 6" id="KW-0378">Hydrolase</keyword>
<dbReference type="SMART" id="SM00487">
    <property type="entry name" value="DEXDc"/>
    <property type="match status" value="1"/>
</dbReference>
<evidence type="ECO:0000256" key="3">
    <source>
        <dbReference type="ARBA" id="ARBA00022806"/>
    </source>
</evidence>
<name>A0ABU4S226_9GAMM</name>
<dbReference type="PROSITE" id="PS51192">
    <property type="entry name" value="HELICASE_ATP_BIND_1"/>
    <property type="match status" value="1"/>
</dbReference>
<dbReference type="CDD" id="cd00268">
    <property type="entry name" value="DEADc"/>
    <property type="match status" value="1"/>
</dbReference>
<evidence type="ECO:0000256" key="5">
    <source>
        <dbReference type="ARBA" id="ARBA00038437"/>
    </source>
</evidence>
<dbReference type="InterPro" id="IPR044742">
    <property type="entry name" value="DEAD/DEAH_RhlB"/>
</dbReference>
<evidence type="ECO:0000256" key="1">
    <source>
        <dbReference type="ARBA" id="ARBA00022741"/>
    </source>
</evidence>
<reference evidence="10 11" key="1">
    <citation type="submission" date="2023-11" db="EMBL/GenBank/DDBJ databases">
        <title>Gilvimarinus fulvus sp. nov., isolated from the surface of Kelp.</title>
        <authorList>
            <person name="Sun Y.Y."/>
            <person name="Gong Y."/>
            <person name="Du Z.J."/>
        </authorList>
    </citation>
    <scope>NUCLEOTIDE SEQUENCE [LARGE SCALE GENOMIC DNA]</scope>
    <source>
        <strain evidence="10 11">SDUM040013</strain>
    </source>
</reference>
<dbReference type="PANTHER" id="PTHR47959">
    <property type="entry name" value="ATP-DEPENDENT RNA HELICASE RHLE-RELATED"/>
    <property type="match status" value="1"/>
</dbReference>
<proteinExistence type="inferred from homology"/>
<comment type="caution">
    <text evidence="10">The sequence shown here is derived from an EMBL/GenBank/DDBJ whole genome shotgun (WGS) entry which is preliminary data.</text>
</comment>
<dbReference type="CDD" id="cd18787">
    <property type="entry name" value="SF2_C_DEAD"/>
    <property type="match status" value="1"/>
</dbReference>
<keyword evidence="4 6" id="KW-0067">ATP-binding</keyword>
<keyword evidence="11" id="KW-1185">Reference proteome</keyword>
<evidence type="ECO:0000313" key="10">
    <source>
        <dbReference type="EMBL" id="MDX6851203.1"/>
    </source>
</evidence>
<evidence type="ECO:0000256" key="2">
    <source>
        <dbReference type="ARBA" id="ARBA00022801"/>
    </source>
</evidence>
<feature type="domain" description="Helicase ATP-binding" evidence="8">
    <location>
        <begin position="35"/>
        <end position="207"/>
    </location>
</feature>
<feature type="compositionally biased region" description="Basic and acidic residues" evidence="7">
    <location>
        <begin position="398"/>
        <end position="426"/>
    </location>
</feature>
<dbReference type="InterPro" id="IPR001650">
    <property type="entry name" value="Helicase_C-like"/>
</dbReference>
<dbReference type="SMART" id="SM00490">
    <property type="entry name" value="HELICc"/>
    <property type="match status" value="1"/>
</dbReference>
<evidence type="ECO:0000256" key="4">
    <source>
        <dbReference type="ARBA" id="ARBA00022840"/>
    </source>
</evidence>
<dbReference type="SUPFAM" id="SSF52540">
    <property type="entry name" value="P-loop containing nucleoside triphosphate hydrolases"/>
    <property type="match status" value="1"/>
</dbReference>
<dbReference type="InterPro" id="IPR011545">
    <property type="entry name" value="DEAD/DEAH_box_helicase_dom"/>
</dbReference>
<keyword evidence="1 6" id="KW-0547">Nucleotide-binding</keyword>
<evidence type="ECO:0000256" key="6">
    <source>
        <dbReference type="RuleBase" id="RU000492"/>
    </source>
</evidence>
<comment type="similarity">
    <text evidence="5 6">Belongs to the DEAD box helicase family.</text>
</comment>
<dbReference type="InterPro" id="IPR000629">
    <property type="entry name" value="RNA-helicase_DEAD-box_CS"/>
</dbReference>
<dbReference type="Pfam" id="PF00271">
    <property type="entry name" value="Helicase_C"/>
    <property type="match status" value="1"/>
</dbReference>
<feature type="region of interest" description="Disordered" evidence="7">
    <location>
        <begin position="379"/>
        <end position="448"/>
    </location>
</feature>
<accession>A0ABU4S226</accession>
<evidence type="ECO:0000259" key="9">
    <source>
        <dbReference type="PROSITE" id="PS51194"/>
    </source>
</evidence>
<dbReference type="Proteomes" id="UP001273505">
    <property type="component" value="Unassembled WGS sequence"/>
</dbReference>
<dbReference type="InterPro" id="IPR027417">
    <property type="entry name" value="P-loop_NTPase"/>
</dbReference>
<dbReference type="InterPro" id="IPR014001">
    <property type="entry name" value="Helicase_ATP-bd"/>
</dbReference>
<dbReference type="PROSITE" id="PS00039">
    <property type="entry name" value="DEAD_ATP_HELICASE"/>
    <property type="match status" value="1"/>
</dbReference>
<dbReference type="Pfam" id="PF00270">
    <property type="entry name" value="DEAD"/>
    <property type="match status" value="1"/>
</dbReference>
<evidence type="ECO:0000259" key="8">
    <source>
        <dbReference type="PROSITE" id="PS51192"/>
    </source>
</evidence>
<dbReference type="InterPro" id="IPR050079">
    <property type="entry name" value="DEAD_box_RNA_helicase"/>
</dbReference>
<evidence type="ECO:0000256" key="7">
    <source>
        <dbReference type="SAM" id="MobiDB-lite"/>
    </source>
</evidence>
<gene>
    <name evidence="10" type="ORF">SCD92_17635</name>
</gene>
<organism evidence="10 11">
    <name type="scientific">Gilvimarinus gilvus</name>
    <dbReference type="NCBI Taxonomy" id="3058038"/>
    <lineage>
        <taxon>Bacteria</taxon>
        <taxon>Pseudomonadati</taxon>
        <taxon>Pseudomonadota</taxon>
        <taxon>Gammaproteobacteria</taxon>
        <taxon>Cellvibrionales</taxon>
        <taxon>Cellvibrionaceae</taxon>
        <taxon>Gilvimarinus</taxon>
    </lineage>
</organism>
<sequence length="448" mass="49399">MSDFSVFCDIDHPALLQNLQRMGIEQPTEVQERTIDAVLDGSDCVVSAPTGSGKTLAFLLPVMQALHSEKRKSGRVRALVLSPTRELARQIVEHGRKLCDRNAVNVVALTGGDHKRTQEIYLHDADLLVATPGRLAEYVGEARIDLSALQFLVVDEADRTLDMGFANEVTQIAYNCNPERQTLLFSATMQGSGVEEFVAALTDPNTRVNIHVENQLDQRSMQKILVDEREHVERLMPALLAEREFRRAMIFVNKREQADKLNEVLKLAGCRSASLHGEMDASVRKQVHKAFSSGEVNVLVATDLAARGLDISGVDLVINAELPYNVPSFIHRAGRTGRMGKIGCVISLVSAPAWNRMAAIERFLGRSAELVKVSGFESSYKGPKKTRASGKVAGRKKTSAEKKKSQARSGKDKPKEKKNRLRDQKNVGKRRKPNSKPDSTGGNKPEVS</sequence>
<dbReference type="PANTHER" id="PTHR47959:SF17">
    <property type="entry name" value="ATP-DEPENDENT RNA HELICASE DEAD BOX FAMILY"/>
    <property type="match status" value="1"/>
</dbReference>
<evidence type="ECO:0000313" key="11">
    <source>
        <dbReference type="Proteomes" id="UP001273505"/>
    </source>
</evidence>
<keyword evidence="3 6" id="KW-0347">Helicase</keyword>
<dbReference type="PROSITE" id="PS51194">
    <property type="entry name" value="HELICASE_CTER"/>
    <property type="match status" value="1"/>
</dbReference>
<feature type="domain" description="Helicase C-terminal" evidence="9">
    <location>
        <begin position="231"/>
        <end position="379"/>
    </location>
</feature>
<feature type="compositionally biased region" description="Basic residues" evidence="7">
    <location>
        <begin position="382"/>
        <end position="397"/>
    </location>
</feature>